<evidence type="ECO:0000313" key="1">
    <source>
        <dbReference type="EMBL" id="EKM32286.1"/>
    </source>
</evidence>
<dbReference type="AlphaFoldDB" id="A0A454D0W8"/>
<feature type="non-terminal residue" evidence="1">
    <location>
        <position position="35"/>
    </location>
</feature>
<dbReference type="EMBL" id="AJSR01000806">
    <property type="protein sequence ID" value="EKM32286.1"/>
    <property type="molecule type" value="Genomic_DNA"/>
</dbReference>
<gene>
    <name evidence="1" type="ORF">VCHENC02_2143</name>
</gene>
<organism evidence="1 2">
    <name type="scientific">Vibrio harveyi</name>
    <name type="common">Beneckea harveyi</name>
    <dbReference type="NCBI Taxonomy" id="669"/>
    <lineage>
        <taxon>Bacteria</taxon>
        <taxon>Pseudomonadati</taxon>
        <taxon>Pseudomonadota</taxon>
        <taxon>Gammaproteobacteria</taxon>
        <taxon>Vibrionales</taxon>
        <taxon>Vibrionaceae</taxon>
        <taxon>Vibrio</taxon>
    </lineage>
</organism>
<evidence type="ECO:0000313" key="2">
    <source>
        <dbReference type="Proteomes" id="UP000008367"/>
    </source>
</evidence>
<dbReference type="Proteomes" id="UP000008367">
    <property type="component" value="Unassembled WGS sequence"/>
</dbReference>
<sequence length="35" mass="3958">MLQLYPSLFIKLIQFLCSPFSILSGSDSYTKGDLM</sequence>
<comment type="caution">
    <text evidence="1">The sequence shown here is derived from an EMBL/GenBank/DDBJ whole genome shotgun (WGS) entry which is preliminary data.</text>
</comment>
<accession>A0A454D0W8</accession>
<reference evidence="1 2" key="1">
    <citation type="submission" date="2012-10" db="EMBL/GenBank/DDBJ databases">
        <title>Genome sequence of Vibrio Cholerae HENC-02.</title>
        <authorList>
            <person name="Eppinger M."/>
            <person name="Hasan N.A."/>
            <person name="Sengamalay N."/>
            <person name="Hine E."/>
            <person name="Su Q."/>
            <person name="Daugherty S.C."/>
            <person name="Young S."/>
            <person name="Sadzewicz L."/>
            <person name="Tallon L."/>
            <person name="Cebula T.A."/>
            <person name="Ravel J."/>
            <person name="Colwell R.R."/>
        </authorList>
    </citation>
    <scope>NUCLEOTIDE SEQUENCE [LARGE SCALE GENOMIC DNA]</scope>
    <source>
        <strain evidence="1 2">HENC-02</strain>
    </source>
</reference>
<name>A0A454D0W8_VIBHA</name>
<protein>
    <submittedName>
        <fullName evidence="1">Uncharacterized protein</fullName>
    </submittedName>
</protein>
<proteinExistence type="predicted"/>